<dbReference type="SUPFAM" id="SSF46894">
    <property type="entry name" value="C-terminal effector domain of the bipartite response regulators"/>
    <property type="match status" value="1"/>
</dbReference>
<protein>
    <submittedName>
        <fullName evidence="10">Transcriptional regulatory protein DltR</fullName>
    </submittedName>
</protein>
<dbReference type="InterPro" id="IPR016032">
    <property type="entry name" value="Sig_transdc_resp-reg_C-effctor"/>
</dbReference>
<dbReference type="Gene3D" id="1.10.10.10">
    <property type="entry name" value="Winged helix-like DNA-binding domain superfamily/Winged helix DNA-binding domain"/>
    <property type="match status" value="1"/>
</dbReference>
<sequence length="228" mass="25859">MKLLLVEDEVKLADSLSHLLRRNGFVVDAALDGQTGMEMACTGTYDIIVLDRMLPCQDGISLLKEFRSLGHETPVLFLTAKDSPEDRAEGLDAGADDYLIKPFFSVELVARLKALTRRRTKELSEDLLDAGDFVLNPLRCQVTKGNEVIQLTLKESQLLELLIRNYGQVVTKEQIIQKVWGYFSEAEFTTVNLYIHYLRKKLNLSNLKTVWGVGYYLHQTPKKLHASN</sequence>
<evidence type="ECO:0000256" key="2">
    <source>
        <dbReference type="ARBA" id="ARBA00023012"/>
    </source>
</evidence>
<dbReference type="PROSITE" id="PS51755">
    <property type="entry name" value="OMPR_PHOB"/>
    <property type="match status" value="1"/>
</dbReference>
<keyword evidence="4 7" id="KW-0238">DNA-binding</keyword>
<evidence type="ECO:0000256" key="5">
    <source>
        <dbReference type="ARBA" id="ARBA00023163"/>
    </source>
</evidence>
<keyword evidence="5" id="KW-0804">Transcription</keyword>
<evidence type="ECO:0000256" key="1">
    <source>
        <dbReference type="ARBA" id="ARBA00022553"/>
    </source>
</evidence>
<evidence type="ECO:0000256" key="7">
    <source>
        <dbReference type="PROSITE-ProRule" id="PRU01091"/>
    </source>
</evidence>
<accession>A0A212LVK5</accession>
<dbReference type="GO" id="GO:0000976">
    <property type="term" value="F:transcription cis-regulatory region binding"/>
    <property type="evidence" value="ECO:0007669"/>
    <property type="project" value="TreeGrafter"/>
</dbReference>
<dbReference type="InterPro" id="IPR001789">
    <property type="entry name" value="Sig_transdc_resp-reg_receiver"/>
</dbReference>
<dbReference type="PANTHER" id="PTHR48111">
    <property type="entry name" value="REGULATOR OF RPOS"/>
    <property type="match status" value="1"/>
</dbReference>
<dbReference type="RefSeq" id="WP_075753074.1">
    <property type="nucleotide sequence ID" value="NZ_LT608335.1"/>
</dbReference>
<name>A0A212LVK5_9FIRM</name>
<reference evidence="10" key="1">
    <citation type="submission" date="2016-08" db="EMBL/GenBank/DDBJ databases">
        <authorList>
            <person name="Seilhamer J.J."/>
        </authorList>
    </citation>
    <scope>NUCLEOTIDE SEQUENCE</scope>
    <source>
        <strain evidence="10">86</strain>
    </source>
</reference>
<dbReference type="EMBL" id="FMJE01000004">
    <property type="protein sequence ID" value="SCM81654.1"/>
    <property type="molecule type" value="Genomic_DNA"/>
</dbReference>
<dbReference type="InterPro" id="IPR001867">
    <property type="entry name" value="OmpR/PhoB-type_DNA-bd"/>
</dbReference>
<dbReference type="Pfam" id="PF00486">
    <property type="entry name" value="Trans_reg_C"/>
    <property type="match status" value="1"/>
</dbReference>
<dbReference type="SMART" id="SM00448">
    <property type="entry name" value="REC"/>
    <property type="match status" value="1"/>
</dbReference>
<keyword evidence="3" id="KW-0805">Transcription regulation</keyword>
<dbReference type="GO" id="GO:0006355">
    <property type="term" value="P:regulation of DNA-templated transcription"/>
    <property type="evidence" value="ECO:0007669"/>
    <property type="project" value="InterPro"/>
</dbReference>
<feature type="modified residue" description="4-aspartylphosphate" evidence="6">
    <location>
        <position position="51"/>
    </location>
</feature>
<feature type="domain" description="OmpR/PhoB-type" evidence="9">
    <location>
        <begin position="125"/>
        <end position="219"/>
    </location>
</feature>
<dbReference type="PROSITE" id="PS50110">
    <property type="entry name" value="RESPONSE_REGULATORY"/>
    <property type="match status" value="1"/>
</dbReference>
<dbReference type="SUPFAM" id="SSF52172">
    <property type="entry name" value="CheY-like"/>
    <property type="match status" value="1"/>
</dbReference>
<evidence type="ECO:0000256" key="6">
    <source>
        <dbReference type="PROSITE-ProRule" id="PRU00169"/>
    </source>
</evidence>
<proteinExistence type="predicted"/>
<evidence type="ECO:0000313" key="10">
    <source>
        <dbReference type="EMBL" id="SCM81654.1"/>
    </source>
</evidence>
<dbReference type="InterPro" id="IPR039420">
    <property type="entry name" value="WalR-like"/>
</dbReference>
<keyword evidence="1 6" id="KW-0597">Phosphoprotein</keyword>
<dbReference type="InterPro" id="IPR011006">
    <property type="entry name" value="CheY-like_superfamily"/>
</dbReference>
<dbReference type="GO" id="GO:0005829">
    <property type="term" value="C:cytosol"/>
    <property type="evidence" value="ECO:0007669"/>
    <property type="project" value="TreeGrafter"/>
</dbReference>
<dbReference type="GO" id="GO:0000156">
    <property type="term" value="F:phosphorelay response regulator activity"/>
    <property type="evidence" value="ECO:0007669"/>
    <property type="project" value="TreeGrafter"/>
</dbReference>
<dbReference type="SMART" id="SM00862">
    <property type="entry name" value="Trans_reg_C"/>
    <property type="match status" value="1"/>
</dbReference>
<evidence type="ECO:0000256" key="4">
    <source>
        <dbReference type="ARBA" id="ARBA00023125"/>
    </source>
</evidence>
<dbReference type="GO" id="GO:0032993">
    <property type="term" value="C:protein-DNA complex"/>
    <property type="evidence" value="ECO:0007669"/>
    <property type="project" value="TreeGrafter"/>
</dbReference>
<dbReference type="Pfam" id="PF00072">
    <property type="entry name" value="Response_reg"/>
    <property type="match status" value="1"/>
</dbReference>
<dbReference type="CDD" id="cd19935">
    <property type="entry name" value="REC_OmpR_CusR-like"/>
    <property type="match status" value="1"/>
</dbReference>
<feature type="DNA-binding region" description="OmpR/PhoB-type" evidence="7">
    <location>
        <begin position="125"/>
        <end position="219"/>
    </location>
</feature>
<evidence type="ECO:0000256" key="3">
    <source>
        <dbReference type="ARBA" id="ARBA00023015"/>
    </source>
</evidence>
<evidence type="ECO:0000259" key="9">
    <source>
        <dbReference type="PROSITE" id="PS51755"/>
    </source>
</evidence>
<feature type="domain" description="Response regulatory" evidence="8">
    <location>
        <begin position="2"/>
        <end position="116"/>
    </location>
</feature>
<evidence type="ECO:0000259" key="8">
    <source>
        <dbReference type="PROSITE" id="PS50110"/>
    </source>
</evidence>
<dbReference type="InterPro" id="IPR036388">
    <property type="entry name" value="WH-like_DNA-bd_sf"/>
</dbReference>
<organism evidence="10">
    <name type="scientific">uncultured Sporomusa sp</name>
    <dbReference type="NCBI Taxonomy" id="307249"/>
    <lineage>
        <taxon>Bacteria</taxon>
        <taxon>Bacillati</taxon>
        <taxon>Bacillota</taxon>
        <taxon>Negativicutes</taxon>
        <taxon>Selenomonadales</taxon>
        <taxon>Sporomusaceae</taxon>
        <taxon>Sporomusa</taxon>
        <taxon>environmental samples</taxon>
    </lineage>
</organism>
<dbReference type="Gene3D" id="3.40.50.2300">
    <property type="match status" value="1"/>
</dbReference>
<keyword evidence="2" id="KW-0902">Two-component regulatory system</keyword>
<dbReference type="PANTHER" id="PTHR48111:SF22">
    <property type="entry name" value="REGULATOR OF RPOS"/>
    <property type="match status" value="1"/>
</dbReference>
<dbReference type="CDD" id="cd00383">
    <property type="entry name" value="trans_reg_C"/>
    <property type="match status" value="1"/>
</dbReference>
<dbReference type="AlphaFoldDB" id="A0A212LVK5"/>
<gene>
    <name evidence="10" type="primary">dltR</name>
    <name evidence="10" type="ORF">KL86SPO_40138</name>
</gene>